<dbReference type="AlphaFoldDB" id="A0A2S0KCB8"/>
<proteinExistence type="predicted"/>
<keyword evidence="2" id="KW-1185">Reference proteome</keyword>
<dbReference type="KEGG" id="git:C6V83_02335"/>
<protein>
    <submittedName>
        <fullName evidence="1">Uncharacterized protein</fullName>
    </submittedName>
</protein>
<organism evidence="1 2">
    <name type="scientific">Gordonia iterans</name>
    <dbReference type="NCBI Taxonomy" id="1004901"/>
    <lineage>
        <taxon>Bacteria</taxon>
        <taxon>Bacillati</taxon>
        <taxon>Actinomycetota</taxon>
        <taxon>Actinomycetes</taxon>
        <taxon>Mycobacteriales</taxon>
        <taxon>Gordoniaceae</taxon>
        <taxon>Gordonia</taxon>
    </lineage>
</organism>
<dbReference type="EMBL" id="CP027433">
    <property type="protein sequence ID" value="AVL99305.1"/>
    <property type="molecule type" value="Genomic_DNA"/>
</dbReference>
<gene>
    <name evidence="1" type="ORF">C6V83_02335</name>
</gene>
<reference evidence="1 2" key="1">
    <citation type="submission" date="2018-03" db="EMBL/GenBank/DDBJ databases">
        <title>Characteristics and genome of n-alkane degrading marine bacteria Gordonia iterans isolated from crude oil contaminated in Tae-an, South Korea.</title>
        <authorList>
            <person name="Lee S.-S."/>
            <person name="Kim H."/>
        </authorList>
    </citation>
    <scope>NUCLEOTIDE SEQUENCE [LARGE SCALE GENOMIC DNA]</scope>
    <source>
        <strain evidence="1 2">Co17</strain>
    </source>
</reference>
<sequence length="84" mass="9702">MTDVGRVLVDGEFGTYGIMGDRSADHGEGRLRAYWEDLYARIQTGDRRLVEELFARTRLDTLRWFGLSDAQIPDPVFPELEVPW</sequence>
<accession>A0A2S0KCB8</accession>
<dbReference type="Proteomes" id="UP000239814">
    <property type="component" value="Chromosome"/>
</dbReference>
<name>A0A2S0KCB8_9ACTN</name>
<evidence type="ECO:0000313" key="2">
    <source>
        <dbReference type="Proteomes" id="UP000239814"/>
    </source>
</evidence>
<evidence type="ECO:0000313" key="1">
    <source>
        <dbReference type="EMBL" id="AVL99305.1"/>
    </source>
</evidence>